<dbReference type="InterPro" id="IPR021451">
    <property type="entry name" value="DUF3102"/>
</dbReference>
<reference evidence="1" key="1">
    <citation type="submission" date="2021-03" db="EMBL/GenBank/DDBJ databases">
        <title>Antimicrobial resistance genes in bacteria isolated from Japanese honey, and their potential for conferring macrolide and lincosamide resistance in the American foulbrood pathogen Paenibacillus larvae.</title>
        <authorList>
            <person name="Okamoto M."/>
            <person name="Kumagai M."/>
            <person name="Kanamori H."/>
            <person name="Takamatsu D."/>
        </authorList>
    </citation>
    <scope>NUCLEOTIDE SEQUENCE</scope>
    <source>
        <strain evidence="1">J2TS6</strain>
    </source>
</reference>
<dbReference type="Pfam" id="PF11300">
    <property type="entry name" value="DUF3102"/>
    <property type="match status" value="1"/>
</dbReference>
<evidence type="ECO:0000313" key="2">
    <source>
        <dbReference type="Proteomes" id="UP000679779"/>
    </source>
</evidence>
<organism evidence="1 2">
    <name type="scientific">Paenibacillus albilobatus</name>
    <dbReference type="NCBI Taxonomy" id="2716884"/>
    <lineage>
        <taxon>Bacteria</taxon>
        <taxon>Bacillati</taxon>
        <taxon>Bacillota</taxon>
        <taxon>Bacilli</taxon>
        <taxon>Bacillales</taxon>
        <taxon>Paenibacillaceae</taxon>
        <taxon>Paenibacillus</taxon>
    </lineage>
</organism>
<proteinExistence type="predicted"/>
<dbReference type="Proteomes" id="UP000679779">
    <property type="component" value="Unassembled WGS sequence"/>
</dbReference>
<accession>A0A919XH90</accession>
<keyword evidence="2" id="KW-1185">Reference proteome</keyword>
<name>A0A919XH90_9BACL</name>
<dbReference type="EMBL" id="BORQ01000002">
    <property type="protein sequence ID" value="GIO30757.1"/>
    <property type="molecule type" value="Genomic_DNA"/>
</dbReference>
<protein>
    <recommendedName>
        <fullName evidence="3">DUF3102 domain-containing protein</fullName>
    </recommendedName>
</protein>
<comment type="caution">
    <text evidence="1">The sequence shown here is derived from an EMBL/GenBank/DDBJ whole genome shotgun (WGS) entry which is preliminary data.</text>
</comment>
<gene>
    <name evidence="1" type="ORF">J2TS6_18980</name>
</gene>
<evidence type="ECO:0000313" key="1">
    <source>
        <dbReference type="EMBL" id="GIO30757.1"/>
    </source>
</evidence>
<dbReference type="AlphaFoldDB" id="A0A919XH90"/>
<evidence type="ECO:0008006" key="3">
    <source>
        <dbReference type="Google" id="ProtNLM"/>
    </source>
</evidence>
<sequence>MLAYKRVAGEAIFEIDRRLKHVKENDLAHGDWERWLQTVDIAKTTAWQFIQVYEQMGENVRTNRIREVDSNALATCRH</sequence>